<reference evidence="2" key="1">
    <citation type="submission" date="2022-10" db="EMBL/GenBank/DDBJ databases">
        <authorList>
            <person name="Yue Y."/>
        </authorList>
    </citation>
    <scope>NUCLEOTIDE SEQUENCE</scope>
    <source>
        <strain evidence="2">Z654</strain>
    </source>
</reference>
<sequence length="77" mass="8945">MAYSTAPHAQPLHYLQSRKSIPALGLMALRVAVVLTKWEQRRRTRTALLHLSDHHLKDIGLTRSTALKETRKKFWQD</sequence>
<dbReference type="AlphaFoldDB" id="A0AAE3J0T3"/>
<dbReference type="RefSeq" id="WP_263953229.1">
    <property type="nucleotide sequence ID" value="NZ_JAOYFC010000001.1"/>
</dbReference>
<organism evidence="2 3">
    <name type="scientific">Halocynthiibacter halioticoli</name>
    <dbReference type="NCBI Taxonomy" id="2986804"/>
    <lineage>
        <taxon>Bacteria</taxon>
        <taxon>Pseudomonadati</taxon>
        <taxon>Pseudomonadota</taxon>
        <taxon>Alphaproteobacteria</taxon>
        <taxon>Rhodobacterales</taxon>
        <taxon>Paracoccaceae</taxon>
        <taxon>Halocynthiibacter</taxon>
    </lineage>
</organism>
<proteinExistence type="predicted"/>
<keyword evidence="3" id="KW-1185">Reference proteome</keyword>
<name>A0AAE3J0T3_9RHOB</name>
<accession>A0AAE3J0T3</accession>
<feature type="domain" description="YjiS-like" evidence="1">
    <location>
        <begin position="35"/>
        <end position="64"/>
    </location>
</feature>
<gene>
    <name evidence="2" type="ORF">OH136_07605</name>
</gene>
<protein>
    <submittedName>
        <fullName evidence="2">DUF1127 domain-containing protein</fullName>
    </submittedName>
</protein>
<dbReference type="Pfam" id="PF06568">
    <property type="entry name" value="YjiS-like"/>
    <property type="match status" value="1"/>
</dbReference>
<evidence type="ECO:0000313" key="3">
    <source>
        <dbReference type="Proteomes" id="UP001208041"/>
    </source>
</evidence>
<dbReference type="EMBL" id="JAOYFC010000001">
    <property type="protein sequence ID" value="MCV6824421.1"/>
    <property type="molecule type" value="Genomic_DNA"/>
</dbReference>
<evidence type="ECO:0000259" key="1">
    <source>
        <dbReference type="Pfam" id="PF06568"/>
    </source>
</evidence>
<dbReference type="InterPro" id="IPR009506">
    <property type="entry name" value="YjiS-like"/>
</dbReference>
<dbReference type="Proteomes" id="UP001208041">
    <property type="component" value="Unassembled WGS sequence"/>
</dbReference>
<comment type="caution">
    <text evidence="2">The sequence shown here is derived from an EMBL/GenBank/DDBJ whole genome shotgun (WGS) entry which is preliminary data.</text>
</comment>
<evidence type="ECO:0000313" key="2">
    <source>
        <dbReference type="EMBL" id="MCV6824421.1"/>
    </source>
</evidence>